<keyword evidence="1" id="KW-0472">Membrane</keyword>
<feature type="transmembrane region" description="Helical" evidence="1">
    <location>
        <begin position="31"/>
        <end position="52"/>
    </location>
</feature>
<dbReference type="RefSeq" id="WP_125242712.1">
    <property type="nucleotide sequence ID" value="NZ_RSED01000005.1"/>
</dbReference>
<organism evidence="2 3">
    <name type="scientific">Aquabacterium soli</name>
    <dbReference type="NCBI Taxonomy" id="2493092"/>
    <lineage>
        <taxon>Bacteria</taxon>
        <taxon>Pseudomonadati</taxon>
        <taxon>Pseudomonadota</taxon>
        <taxon>Betaproteobacteria</taxon>
        <taxon>Burkholderiales</taxon>
        <taxon>Aquabacterium</taxon>
    </lineage>
</organism>
<dbReference type="EMBL" id="RSED01000005">
    <property type="protein sequence ID" value="RRS04894.1"/>
    <property type="molecule type" value="Genomic_DNA"/>
</dbReference>
<keyword evidence="1" id="KW-0812">Transmembrane</keyword>
<evidence type="ECO:0000313" key="2">
    <source>
        <dbReference type="EMBL" id="RRS04894.1"/>
    </source>
</evidence>
<keyword evidence="3" id="KW-1185">Reference proteome</keyword>
<reference evidence="2 3" key="1">
    <citation type="submission" date="2018-12" db="EMBL/GenBank/DDBJ databases">
        <title>The whole draft genome of Aquabacterium sp. SJQ9.</title>
        <authorList>
            <person name="Sun L."/>
            <person name="Gao X."/>
            <person name="Chen W."/>
            <person name="Huang K."/>
        </authorList>
    </citation>
    <scope>NUCLEOTIDE SEQUENCE [LARGE SCALE GENOMIC DNA]</scope>
    <source>
        <strain evidence="2 3">SJQ9</strain>
    </source>
</reference>
<dbReference type="Proteomes" id="UP000269265">
    <property type="component" value="Unassembled WGS sequence"/>
</dbReference>
<evidence type="ECO:0000256" key="1">
    <source>
        <dbReference type="SAM" id="Phobius"/>
    </source>
</evidence>
<evidence type="ECO:0000313" key="3">
    <source>
        <dbReference type="Proteomes" id="UP000269265"/>
    </source>
</evidence>
<comment type="caution">
    <text evidence="2">The sequence shown here is derived from an EMBL/GenBank/DDBJ whole genome shotgun (WGS) entry which is preliminary data.</text>
</comment>
<keyword evidence="1" id="KW-1133">Transmembrane helix</keyword>
<evidence type="ECO:0008006" key="4">
    <source>
        <dbReference type="Google" id="ProtNLM"/>
    </source>
</evidence>
<sequence length="79" mass="8678">MSASSRRHAAPQEASSRAARRQARRHGLWRVFRWPLLIGLASAAGLVSALVGDGVWDAVSWATLSLPLVVGLWFAWRRG</sequence>
<protein>
    <recommendedName>
        <fullName evidence="4">DUF4175 domain-containing protein</fullName>
    </recommendedName>
</protein>
<proteinExistence type="predicted"/>
<gene>
    <name evidence="2" type="ORF">EIP75_07930</name>
</gene>
<feature type="transmembrane region" description="Helical" evidence="1">
    <location>
        <begin position="58"/>
        <end position="76"/>
    </location>
</feature>
<name>A0A426VDE7_9BURK</name>
<dbReference type="AlphaFoldDB" id="A0A426VDE7"/>
<accession>A0A426VDE7</accession>